<reference evidence="2" key="1">
    <citation type="journal article" date="2022" name="Mol. Ecol. Resour.">
        <title>The genomes of chicory, endive, great burdock and yacon provide insights into Asteraceae palaeo-polyploidization history and plant inulin production.</title>
        <authorList>
            <person name="Fan W."/>
            <person name="Wang S."/>
            <person name="Wang H."/>
            <person name="Wang A."/>
            <person name="Jiang F."/>
            <person name="Liu H."/>
            <person name="Zhao H."/>
            <person name="Xu D."/>
            <person name="Zhang Y."/>
        </authorList>
    </citation>
    <scope>NUCLEOTIDE SEQUENCE [LARGE SCALE GENOMIC DNA]</scope>
    <source>
        <strain evidence="2">cv. Yunnan</strain>
    </source>
</reference>
<keyword evidence="2" id="KW-1185">Reference proteome</keyword>
<evidence type="ECO:0000313" key="1">
    <source>
        <dbReference type="EMBL" id="KAI3754935.1"/>
    </source>
</evidence>
<evidence type="ECO:0000313" key="2">
    <source>
        <dbReference type="Proteomes" id="UP001056120"/>
    </source>
</evidence>
<accession>A0ACB9E7T0</accession>
<dbReference type="EMBL" id="CM042035">
    <property type="protein sequence ID" value="KAI3754935.1"/>
    <property type="molecule type" value="Genomic_DNA"/>
</dbReference>
<organism evidence="1 2">
    <name type="scientific">Smallanthus sonchifolius</name>
    <dbReference type="NCBI Taxonomy" id="185202"/>
    <lineage>
        <taxon>Eukaryota</taxon>
        <taxon>Viridiplantae</taxon>
        <taxon>Streptophyta</taxon>
        <taxon>Embryophyta</taxon>
        <taxon>Tracheophyta</taxon>
        <taxon>Spermatophyta</taxon>
        <taxon>Magnoliopsida</taxon>
        <taxon>eudicotyledons</taxon>
        <taxon>Gunneridae</taxon>
        <taxon>Pentapetalae</taxon>
        <taxon>asterids</taxon>
        <taxon>campanulids</taxon>
        <taxon>Asterales</taxon>
        <taxon>Asteraceae</taxon>
        <taxon>Asteroideae</taxon>
        <taxon>Heliantheae alliance</taxon>
        <taxon>Millerieae</taxon>
        <taxon>Smallanthus</taxon>
    </lineage>
</organism>
<gene>
    <name evidence="1" type="ORF">L1987_54727</name>
</gene>
<name>A0ACB9E7T0_9ASTR</name>
<reference evidence="1 2" key="2">
    <citation type="journal article" date="2022" name="Mol. Ecol. Resour.">
        <title>The genomes of chicory, endive, great burdock and yacon provide insights into Asteraceae paleo-polyploidization history and plant inulin production.</title>
        <authorList>
            <person name="Fan W."/>
            <person name="Wang S."/>
            <person name="Wang H."/>
            <person name="Wang A."/>
            <person name="Jiang F."/>
            <person name="Liu H."/>
            <person name="Zhao H."/>
            <person name="Xu D."/>
            <person name="Zhang Y."/>
        </authorList>
    </citation>
    <scope>NUCLEOTIDE SEQUENCE [LARGE SCALE GENOMIC DNA]</scope>
    <source>
        <strain evidence="2">cv. Yunnan</strain>
        <tissue evidence="1">Leaves</tissue>
    </source>
</reference>
<dbReference type="Proteomes" id="UP001056120">
    <property type="component" value="Linkage Group LG18"/>
</dbReference>
<sequence length="88" mass="9671">MGALLAVAADLNIQGDAIDRDGTAQTTPKIVVGLCARVHFVRRMGPQQRSHVDLEAAKMATTRDEGLLETAKKFILSNNKLWLARQTR</sequence>
<protein>
    <submittedName>
        <fullName evidence="1">Uncharacterized protein</fullName>
    </submittedName>
</protein>
<proteinExistence type="predicted"/>
<comment type="caution">
    <text evidence="1">The sequence shown here is derived from an EMBL/GenBank/DDBJ whole genome shotgun (WGS) entry which is preliminary data.</text>
</comment>